<organism evidence="3 4">
    <name type="scientific">Asparagus officinalis</name>
    <name type="common">Garden asparagus</name>
    <dbReference type="NCBI Taxonomy" id="4686"/>
    <lineage>
        <taxon>Eukaryota</taxon>
        <taxon>Viridiplantae</taxon>
        <taxon>Streptophyta</taxon>
        <taxon>Embryophyta</taxon>
        <taxon>Tracheophyta</taxon>
        <taxon>Spermatophyta</taxon>
        <taxon>Magnoliopsida</taxon>
        <taxon>Liliopsida</taxon>
        <taxon>Asparagales</taxon>
        <taxon>Asparagaceae</taxon>
        <taxon>Asparagoideae</taxon>
        <taxon>Asparagus</taxon>
    </lineage>
</organism>
<protein>
    <recommendedName>
        <fullName evidence="2">PB1-like domain-containing protein</fullName>
    </recommendedName>
</protein>
<name>A0A5P1FSR8_ASPOF</name>
<dbReference type="EMBL" id="CM007381">
    <property type="protein sequence ID" value="ONK81268.1"/>
    <property type="molecule type" value="Genomic_DNA"/>
</dbReference>
<sequence length="172" mass="19044">MSSTFSIHMRHGGFLTPPPDSRNSGDSIDYFDNAEYDKIGFFYIEGFVKKLLSNNPFSAIWYSKSSFSTFEQSLEILTNDFGAMEMKMMIARNNNNIVSIYVEHLLDDDVVGSEQDEGAVDGVRDSEDSGNDSAIGISFDDSDSDSSSSEEFEGTTATRVKKEDEDQSTDGT</sequence>
<gene>
    <name evidence="3" type="ORF">A4U43_C01F27200</name>
</gene>
<dbReference type="Pfam" id="PF26130">
    <property type="entry name" value="PB1-like"/>
    <property type="match status" value="1"/>
</dbReference>
<reference evidence="4" key="1">
    <citation type="journal article" date="2017" name="Nat. Commun.">
        <title>The asparagus genome sheds light on the origin and evolution of a young Y chromosome.</title>
        <authorList>
            <person name="Harkess A."/>
            <person name="Zhou J."/>
            <person name="Xu C."/>
            <person name="Bowers J.E."/>
            <person name="Van der Hulst R."/>
            <person name="Ayyampalayam S."/>
            <person name="Mercati F."/>
            <person name="Riccardi P."/>
            <person name="McKain M.R."/>
            <person name="Kakrana A."/>
            <person name="Tang H."/>
            <person name="Ray J."/>
            <person name="Groenendijk J."/>
            <person name="Arikit S."/>
            <person name="Mathioni S.M."/>
            <person name="Nakano M."/>
            <person name="Shan H."/>
            <person name="Telgmann-Rauber A."/>
            <person name="Kanno A."/>
            <person name="Yue Z."/>
            <person name="Chen H."/>
            <person name="Li W."/>
            <person name="Chen Y."/>
            <person name="Xu X."/>
            <person name="Zhang Y."/>
            <person name="Luo S."/>
            <person name="Chen H."/>
            <person name="Gao J."/>
            <person name="Mao Z."/>
            <person name="Pires J.C."/>
            <person name="Luo M."/>
            <person name="Kudrna D."/>
            <person name="Wing R.A."/>
            <person name="Meyers B.C."/>
            <person name="Yi K."/>
            <person name="Kong H."/>
            <person name="Lavrijsen P."/>
            <person name="Sunseri F."/>
            <person name="Falavigna A."/>
            <person name="Ye Y."/>
            <person name="Leebens-Mack J.H."/>
            <person name="Chen G."/>
        </authorList>
    </citation>
    <scope>NUCLEOTIDE SEQUENCE [LARGE SCALE GENOMIC DNA]</scope>
    <source>
        <strain evidence="4">cv. DH0086</strain>
    </source>
</reference>
<feature type="region of interest" description="Disordered" evidence="1">
    <location>
        <begin position="1"/>
        <end position="21"/>
    </location>
</feature>
<proteinExistence type="predicted"/>
<dbReference type="Gramene" id="ONK81268">
    <property type="protein sequence ID" value="ONK81268"/>
    <property type="gene ID" value="A4U43_C01F27200"/>
</dbReference>
<feature type="region of interest" description="Disordered" evidence="1">
    <location>
        <begin position="113"/>
        <end position="172"/>
    </location>
</feature>
<evidence type="ECO:0000256" key="1">
    <source>
        <dbReference type="SAM" id="MobiDB-lite"/>
    </source>
</evidence>
<feature type="domain" description="PB1-like" evidence="2">
    <location>
        <begin position="1"/>
        <end position="104"/>
    </location>
</feature>
<evidence type="ECO:0000313" key="4">
    <source>
        <dbReference type="Proteomes" id="UP000243459"/>
    </source>
</evidence>
<dbReference type="AlphaFoldDB" id="A0A5P1FSR8"/>
<accession>A0A5P1FSR8</accession>
<dbReference type="InterPro" id="IPR058594">
    <property type="entry name" value="PB1-like_dom_pln"/>
</dbReference>
<evidence type="ECO:0000313" key="3">
    <source>
        <dbReference type="EMBL" id="ONK81268.1"/>
    </source>
</evidence>
<feature type="compositionally biased region" description="Acidic residues" evidence="1">
    <location>
        <begin position="140"/>
        <end position="153"/>
    </location>
</feature>
<keyword evidence="4" id="KW-1185">Reference proteome</keyword>
<evidence type="ECO:0000259" key="2">
    <source>
        <dbReference type="Pfam" id="PF26130"/>
    </source>
</evidence>
<dbReference type="Proteomes" id="UP000243459">
    <property type="component" value="Chromosome 1"/>
</dbReference>